<dbReference type="PROSITE" id="PS00028">
    <property type="entry name" value="ZINC_FINGER_C2H2_1"/>
    <property type="match status" value="2"/>
</dbReference>
<dbReference type="GO" id="GO:0000785">
    <property type="term" value="C:chromatin"/>
    <property type="evidence" value="ECO:0007669"/>
    <property type="project" value="TreeGrafter"/>
</dbReference>
<dbReference type="OrthoDB" id="2757115at2759"/>
<dbReference type="FunFam" id="3.30.160.60:FF:000145">
    <property type="entry name" value="Zinc finger protein 574"/>
    <property type="match status" value="1"/>
</dbReference>
<dbReference type="Gene3D" id="3.30.160.60">
    <property type="entry name" value="Classic Zinc Finger"/>
    <property type="match status" value="2"/>
</dbReference>
<dbReference type="Proteomes" id="UP000008370">
    <property type="component" value="Unassembled WGS sequence"/>
</dbReference>
<dbReference type="RefSeq" id="XP_007391414.1">
    <property type="nucleotide sequence ID" value="XM_007391352.1"/>
</dbReference>
<dbReference type="HOGENOM" id="CLU_1372629_0_0_1"/>
<dbReference type="PROSITE" id="PS50157">
    <property type="entry name" value="ZINC_FINGER_C2H2_2"/>
    <property type="match status" value="2"/>
</dbReference>
<feature type="compositionally biased region" description="Low complexity" evidence="8">
    <location>
        <begin position="135"/>
        <end position="171"/>
    </location>
</feature>
<dbReference type="GeneID" id="18907671"/>
<dbReference type="GO" id="GO:0000978">
    <property type="term" value="F:RNA polymerase II cis-regulatory region sequence-specific DNA binding"/>
    <property type="evidence" value="ECO:0007669"/>
    <property type="project" value="TreeGrafter"/>
</dbReference>
<feature type="region of interest" description="Disordered" evidence="8">
    <location>
        <begin position="120"/>
        <end position="199"/>
    </location>
</feature>
<proteinExistence type="predicted"/>
<keyword evidence="11" id="KW-1185">Reference proteome</keyword>
<reference evidence="10 11" key="1">
    <citation type="journal article" date="2012" name="BMC Genomics">
        <title>Comparative genomics of the white-rot fungi, Phanerochaete carnosa and P. chrysosporium, to elucidate the genetic basis of the distinct wood types they colonize.</title>
        <authorList>
            <person name="Suzuki H."/>
            <person name="MacDonald J."/>
            <person name="Syed K."/>
            <person name="Salamov A."/>
            <person name="Hori C."/>
            <person name="Aerts A."/>
            <person name="Henrissat B."/>
            <person name="Wiebenga A."/>
            <person name="vanKuyk P.A."/>
            <person name="Barry K."/>
            <person name="Lindquist E."/>
            <person name="LaButti K."/>
            <person name="Lapidus A."/>
            <person name="Lucas S."/>
            <person name="Coutinho P."/>
            <person name="Gong Y."/>
            <person name="Samejima M."/>
            <person name="Mahadevan R."/>
            <person name="Abou-Zaid M."/>
            <person name="de Vries R.P."/>
            <person name="Igarashi K."/>
            <person name="Yadav J.S."/>
            <person name="Grigoriev I.V."/>
            <person name="Master E.R."/>
        </authorList>
    </citation>
    <scope>NUCLEOTIDE SEQUENCE [LARGE SCALE GENOMIC DNA]</scope>
    <source>
        <strain evidence="10 11">HHB-10118-sp</strain>
    </source>
</reference>
<evidence type="ECO:0000259" key="9">
    <source>
        <dbReference type="PROSITE" id="PS50157"/>
    </source>
</evidence>
<keyword evidence="3" id="KW-0677">Repeat</keyword>
<feature type="compositionally biased region" description="Polar residues" evidence="8">
    <location>
        <begin position="49"/>
        <end position="60"/>
    </location>
</feature>
<dbReference type="SMART" id="SM00355">
    <property type="entry name" value="ZnF_C2H2"/>
    <property type="match status" value="2"/>
</dbReference>
<keyword evidence="2" id="KW-0479">Metal-binding</keyword>
<accession>K5X7L5</accession>
<gene>
    <name evidence="10" type="ORF">PHACADRAFT_112932</name>
</gene>
<evidence type="ECO:0000256" key="7">
    <source>
        <dbReference type="PROSITE-ProRule" id="PRU00042"/>
    </source>
</evidence>
<dbReference type="GO" id="GO:0008270">
    <property type="term" value="F:zinc ion binding"/>
    <property type="evidence" value="ECO:0007669"/>
    <property type="project" value="UniProtKB-KW"/>
</dbReference>
<dbReference type="PANTHER" id="PTHR14003">
    <property type="entry name" value="TRANSCRIPTIONAL REPRESSOR PROTEIN YY"/>
    <property type="match status" value="1"/>
</dbReference>
<evidence type="ECO:0000313" key="11">
    <source>
        <dbReference type="Proteomes" id="UP000008370"/>
    </source>
</evidence>
<dbReference type="GO" id="GO:0031519">
    <property type="term" value="C:PcG protein complex"/>
    <property type="evidence" value="ECO:0007669"/>
    <property type="project" value="TreeGrafter"/>
</dbReference>
<dbReference type="FunFam" id="3.30.160.60:FF:001102">
    <property type="entry name" value="Transcription factor IIIA"/>
    <property type="match status" value="1"/>
</dbReference>
<evidence type="ECO:0000256" key="3">
    <source>
        <dbReference type="ARBA" id="ARBA00022737"/>
    </source>
</evidence>
<keyword evidence="5" id="KW-0862">Zinc</keyword>
<sequence>MGRIYWYMKMLRFLGHPEAPMVGDADHPSDSLPSIRDVFPDQFPAPSAQAASIENPQSGTQQPPPEAAPSSAQEEAYAKRKYVCETCHKRFLRPSSLRAHLVVHTGDRPYPCPYPGCTKRFTSKSNMKRHRQTHGSAASDAAPAAGPSTAPGALDTVAAQASSSSSTSPSAGHFGVLNLDQLHPSHSPGAAGQQRNTNP</sequence>
<dbReference type="PANTHER" id="PTHR14003:SF20">
    <property type="entry name" value="FINGER DOMAIN PROTEIN, PUTATIVE (AFU_ORTHOLOGUE AFUA_4G10380)-RELATED"/>
    <property type="match status" value="1"/>
</dbReference>
<dbReference type="SUPFAM" id="SSF57667">
    <property type="entry name" value="beta-beta-alpha zinc fingers"/>
    <property type="match status" value="1"/>
</dbReference>
<keyword evidence="6" id="KW-0539">Nucleus</keyword>
<protein>
    <recommendedName>
        <fullName evidence="9">C2H2-type domain-containing protein</fullName>
    </recommendedName>
</protein>
<evidence type="ECO:0000256" key="2">
    <source>
        <dbReference type="ARBA" id="ARBA00022723"/>
    </source>
</evidence>
<feature type="domain" description="C2H2-type" evidence="9">
    <location>
        <begin position="110"/>
        <end position="139"/>
    </location>
</feature>
<dbReference type="AlphaFoldDB" id="K5X7L5"/>
<evidence type="ECO:0000313" key="10">
    <source>
        <dbReference type="EMBL" id="EKM58822.1"/>
    </source>
</evidence>
<name>K5X7L5_PHACS</name>
<feature type="domain" description="C2H2-type" evidence="9">
    <location>
        <begin position="82"/>
        <end position="109"/>
    </location>
</feature>
<dbReference type="EMBL" id="JH930469">
    <property type="protein sequence ID" value="EKM58822.1"/>
    <property type="molecule type" value="Genomic_DNA"/>
</dbReference>
<dbReference type="Pfam" id="PF00096">
    <property type="entry name" value="zf-C2H2"/>
    <property type="match status" value="2"/>
</dbReference>
<dbReference type="InterPro" id="IPR013087">
    <property type="entry name" value="Znf_C2H2_type"/>
</dbReference>
<evidence type="ECO:0000256" key="5">
    <source>
        <dbReference type="ARBA" id="ARBA00022833"/>
    </source>
</evidence>
<dbReference type="STRING" id="650164.K5X7L5"/>
<organism evidence="10 11">
    <name type="scientific">Phanerochaete carnosa (strain HHB-10118-sp)</name>
    <name type="common">White-rot fungus</name>
    <name type="synonym">Peniophora carnosa</name>
    <dbReference type="NCBI Taxonomy" id="650164"/>
    <lineage>
        <taxon>Eukaryota</taxon>
        <taxon>Fungi</taxon>
        <taxon>Dikarya</taxon>
        <taxon>Basidiomycota</taxon>
        <taxon>Agaricomycotina</taxon>
        <taxon>Agaricomycetes</taxon>
        <taxon>Polyporales</taxon>
        <taxon>Phanerochaetaceae</taxon>
        <taxon>Phanerochaete</taxon>
    </lineage>
</organism>
<dbReference type="GO" id="GO:0000981">
    <property type="term" value="F:DNA-binding transcription factor activity, RNA polymerase II-specific"/>
    <property type="evidence" value="ECO:0007669"/>
    <property type="project" value="TreeGrafter"/>
</dbReference>
<comment type="subcellular location">
    <subcellularLocation>
        <location evidence="1">Nucleus</location>
    </subcellularLocation>
</comment>
<evidence type="ECO:0000256" key="4">
    <source>
        <dbReference type="ARBA" id="ARBA00022771"/>
    </source>
</evidence>
<dbReference type="InterPro" id="IPR036236">
    <property type="entry name" value="Znf_C2H2_sf"/>
</dbReference>
<dbReference type="GO" id="GO:0005667">
    <property type="term" value="C:transcription regulator complex"/>
    <property type="evidence" value="ECO:0007669"/>
    <property type="project" value="TreeGrafter"/>
</dbReference>
<dbReference type="InParanoid" id="K5X7L5"/>
<evidence type="ECO:0000256" key="6">
    <source>
        <dbReference type="ARBA" id="ARBA00023242"/>
    </source>
</evidence>
<evidence type="ECO:0000256" key="1">
    <source>
        <dbReference type="ARBA" id="ARBA00004123"/>
    </source>
</evidence>
<keyword evidence="4 7" id="KW-0863">Zinc-finger</keyword>
<dbReference type="KEGG" id="pco:PHACADRAFT_112932"/>
<evidence type="ECO:0000256" key="8">
    <source>
        <dbReference type="SAM" id="MobiDB-lite"/>
    </source>
</evidence>
<feature type="region of interest" description="Disordered" evidence="8">
    <location>
        <begin position="23"/>
        <end position="74"/>
    </location>
</feature>